<dbReference type="GO" id="GO:0033204">
    <property type="term" value="F:ribonuclease P RNA binding"/>
    <property type="evidence" value="ECO:0007669"/>
    <property type="project" value="InterPro"/>
</dbReference>
<evidence type="ECO:0000313" key="10">
    <source>
        <dbReference type="Proteomes" id="UP000009168"/>
    </source>
</evidence>
<keyword evidence="6" id="KW-0255">Endonuclease</keyword>
<dbReference type="GO" id="GO:0016787">
    <property type="term" value="F:hydrolase activity"/>
    <property type="evidence" value="ECO:0007669"/>
    <property type="project" value="UniProtKB-KW"/>
</dbReference>
<dbReference type="SUPFAM" id="SSF101744">
    <property type="entry name" value="Rof/RNase P subunit-like"/>
    <property type="match status" value="1"/>
</dbReference>
<dbReference type="InterPro" id="IPR023538">
    <property type="entry name" value="RNP1"/>
</dbReference>
<dbReference type="GO" id="GO:0006364">
    <property type="term" value="P:rRNA processing"/>
    <property type="evidence" value="ECO:0007669"/>
    <property type="project" value="TreeGrafter"/>
</dbReference>
<evidence type="ECO:0000313" key="9">
    <source>
        <dbReference type="EMBL" id="EAR90108.2"/>
    </source>
</evidence>
<dbReference type="Proteomes" id="UP000009168">
    <property type="component" value="Unassembled WGS sequence"/>
</dbReference>
<dbReference type="GeneID" id="7834302"/>
<dbReference type="AlphaFoldDB" id="Q22XR3"/>
<evidence type="ECO:0000256" key="5">
    <source>
        <dbReference type="ARBA" id="ARBA00022722"/>
    </source>
</evidence>
<keyword evidence="10" id="KW-1185">Reference proteome</keyword>
<dbReference type="HOGENOM" id="CLU_964682_0_0_1"/>
<reference evidence="10" key="1">
    <citation type="journal article" date="2006" name="PLoS Biol.">
        <title>Macronuclear genome sequence of the ciliate Tetrahymena thermophila, a model eukaryote.</title>
        <authorList>
            <person name="Eisen J.A."/>
            <person name="Coyne R.S."/>
            <person name="Wu M."/>
            <person name="Wu D."/>
            <person name="Thiagarajan M."/>
            <person name="Wortman J.R."/>
            <person name="Badger J.H."/>
            <person name="Ren Q."/>
            <person name="Amedeo P."/>
            <person name="Jones K.M."/>
            <person name="Tallon L.J."/>
            <person name="Delcher A.L."/>
            <person name="Salzberg S.L."/>
            <person name="Silva J.C."/>
            <person name="Haas B.J."/>
            <person name="Majoros W.H."/>
            <person name="Farzad M."/>
            <person name="Carlton J.M."/>
            <person name="Smith R.K. Jr."/>
            <person name="Garg J."/>
            <person name="Pearlman R.E."/>
            <person name="Karrer K.M."/>
            <person name="Sun L."/>
            <person name="Manning G."/>
            <person name="Elde N.C."/>
            <person name="Turkewitz A.P."/>
            <person name="Asai D.J."/>
            <person name="Wilkes D.E."/>
            <person name="Wang Y."/>
            <person name="Cai H."/>
            <person name="Collins K."/>
            <person name="Stewart B.A."/>
            <person name="Lee S.R."/>
            <person name="Wilamowska K."/>
            <person name="Weinberg Z."/>
            <person name="Ruzzo W.L."/>
            <person name="Wloga D."/>
            <person name="Gaertig J."/>
            <person name="Frankel J."/>
            <person name="Tsao C.-C."/>
            <person name="Gorovsky M.A."/>
            <person name="Keeling P.J."/>
            <person name="Waller R.F."/>
            <person name="Patron N.J."/>
            <person name="Cherry J.M."/>
            <person name="Stover N.A."/>
            <person name="Krieger C.J."/>
            <person name="del Toro C."/>
            <person name="Ryder H.F."/>
            <person name="Williamson S.C."/>
            <person name="Barbeau R.A."/>
            <person name="Hamilton E.P."/>
            <person name="Orias E."/>
        </authorList>
    </citation>
    <scope>NUCLEOTIDE SEQUENCE [LARGE SCALE GENOMIC DNA]</scope>
    <source>
        <strain evidence="10">SB210</strain>
    </source>
</reference>
<dbReference type="eggNOG" id="KOG4046">
    <property type="taxonomic scope" value="Eukaryota"/>
</dbReference>
<dbReference type="InterPro" id="IPR002730">
    <property type="entry name" value="Rpp29/RNP1"/>
</dbReference>
<evidence type="ECO:0000256" key="1">
    <source>
        <dbReference type="ARBA" id="ARBA00004123"/>
    </source>
</evidence>
<dbReference type="HAMAP" id="MF_00754">
    <property type="entry name" value="RNase_P_1"/>
    <property type="match status" value="1"/>
</dbReference>
<dbReference type="EMBL" id="GG662802">
    <property type="protein sequence ID" value="EAR90108.2"/>
    <property type="molecule type" value="Genomic_DNA"/>
</dbReference>
<dbReference type="Gene3D" id="2.30.30.210">
    <property type="entry name" value="Ribonuclease P/MRP, subunit p29"/>
    <property type="match status" value="1"/>
</dbReference>
<keyword evidence="4" id="KW-0819">tRNA processing</keyword>
<dbReference type="OrthoDB" id="124041at2759"/>
<dbReference type="GO" id="GO:0000172">
    <property type="term" value="C:ribonuclease MRP complex"/>
    <property type="evidence" value="ECO:0007669"/>
    <property type="project" value="InterPro"/>
</dbReference>
<name>Q22XR3_TETTS</name>
<dbReference type="GO" id="GO:0001682">
    <property type="term" value="P:tRNA 5'-leader removal"/>
    <property type="evidence" value="ECO:0007669"/>
    <property type="project" value="InterPro"/>
</dbReference>
<dbReference type="Pfam" id="PF01868">
    <property type="entry name" value="RNase_P-MRP_p29"/>
    <property type="match status" value="1"/>
</dbReference>
<dbReference type="InterPro" id="IPR036980">
    <property type="entry name" value="RNase_P/MRP_Rpp29_sf"/>
</dbReference>
<keyword evidence="7" id="KW-0378">Hydrolase</keyword>
<dbReference type="OMA" id="IKYHPAN"/>
<gene>
    <name evidence="9" type="ORF">TTHERM_01005330</name>
</gene>
<feature type="compositionally biased region" description="Low complexity" evidence="8">
    <location>
        <begin position="33"/>
        <end position="56"/>
    </location>
</feature>
<keyword evidence="5" id="KW-0540">Nuclease</keyword>
<dbReference type="GO" id="GO:0030677">
    <property type="term" value="C:ribonuclease P complex"/>
    <property type="evidence" value="ECO:0007669"/>
    <property type="project" value="InterPro"/>
</dbReference>
<evidence type="ECO:0000256" key="4">
    <source>
        <dbReference type="ARBA" id="ARBA00022694"/>
    </source>
</evidence>
<dbReference type="SMART" id="SM00538">
    <property type="entry name" value="POP4"/>
    <property type="match status" value="1"/>
</dbReference>
<dbReference type="FunCoup" id="Q22XR3">
    <property type="interactions" value="87"/>
</dbReference>
<comment type="subcellular location">
    <subcellularLocation>
        <location evidence="1">Nucleus</location>
    </subcellularLocation>
</comment>
<dbReference type="PANTHER" id="PTHR13348:SF0">
    <property type="entry name" value="RIBONUCLEASE P PROTEIN SUBUNIT P29"/>
    <property type="match status" value="1"/>
</dbReference>
<dbReference type="RefSeq" id="XP_001010353.2">
    <property type="nucleotide sequence ID" value="XM_001010353.3"/>
</dbReference>
<feature type="compositionally biased region" description="Low complexity" evidence="8">
    <location>
        <begin position="14"/>
        <end position="24"/>
    </location>
</feature>
<evidence type="ECO:0000256" key="3">
    <source>
        <dbReference type="ARBA" id="ARBA00022490"/>
    </source>
</evidence>
<feature type="region of interest" description="Disordered" evidence="8">
    <location>
        <begin position="1"/>
        <end position="57"/>
    </location>
</feature>
<dbReference type="STRING" id="312017.Q22XR3"/>
<evidence type="ECO:0000256" key="7">
    <source>
        <dbReference type="ARBA" id="ARBA00022801"/>
    </source>
</evidence>
<sequence>MGDIDDLFAQLGSKPKQPQQKQQKAQILPEKPQQNVQKKTANQQQQSAKQPSQNQQIDVKKTETIVVEQPTLFKLDKNNIYGKLDAKEYATLQNGSEIIEEIVSDGFKFKNKIDNKAFLIEKFQQQLNMKNKYKKEEFNSDICKKALKQVGYFGIPKTNLKYATFLPMNNMWKTYIRQLISNDLKDENGYAKFLKADLHGSIIQILTSKCQSYEGMQGIVLQEKLKSFRVITQEDKIITVIKQNSVFLFEVYPQRIFKVYGCHLMIRPSDRIKQKFKMRAASQFVLDNS</sequence>
<protein>
    <submittedName>
        <fullName evidence="9">Ribonuclease P protein subunit p29, putative</fullName>
    </submittedName>
</protein>
<comment type="similarity">
    <text evidence="2">Belongs to the eukaryotic/archaeal RNase P protein component 1 family.</text>
</comment>
<dbReference type="InParanoid" id="Q22XR3"/>
<dbReference type="InterPro" id="IPR023534">
    <property type="entry name" value="Rof/RNase_P-like"/>
</dbReference>
<dbReference type="GO" id="GO:0005634">
    <property type="term" value="C:nucleus"/>
    <property type="evidence" value="ECO:0007669"/>
    <property type="project" value="UniProtKB-SubCell"/>
</dbReference>
<proteinExistence type="inferred from homology"/>
<evidence type="ECO:0000256" key="6">
    <source>
        <dbReference type="ARBA" id="ARBA00022759"/>
    </source>
</evidence>
<accession>Q22XR3</accession>
<dbReference type="PANTHER" id="PTHR13348">
    <property type="entry name" value="RIBONUCLEASE P SUBUNIT P29"/>
    <property type="match status" value="1"/>
</dbReference>
<evidence type="ECO:0000256" key="2">
    <source>
        <dbReference type="ARBA" id="ARBA00006181"/>
    </source>
</evidence>
<organism evidence="9 10">
    <name type="scientific">Tetrahymena thermophila (strain SB210)</name>
    <dbReference type="NCBI Taxonomy" id="312017"/>
    <lineage>
        <taxon>Eukaryota</taxon>
        <taxon>Sar</taxon>
        <taxon>Alveolata</taxon>
        <taxon>Ciliophora</taxon>
        <taxon>Intramacronucleata</taxon>
        <taxon>Oligohymenophorea</taxon>
        <taxon>Hymenostomatida</taxon>
        <taxon>Tetrahymenina</taxon>
        <taxon>Tetrahymenidae</taxon>
        <taxon>Tetrahymena</taxon>
    </lineage>
</organism>
<dbReference type="GO" id="GO:0004519">
    <property type="term" value="F:endonuclease activity"/>
    <property type="evidence" value="ECO:0007669"/>
    <property type="project" value="UniProtKB-KW"/>
</dbReference>
<evidence type="ECO:0000256" key="8">
    <source>
        <dbReference type="SAM" id="MobiDB-lite"/>
    </source>
</evidence>
<dbReference type="KEGG" id="tet:TTHERM_01005330"/>
<keyword evidence="3" id="KW-0963">Cytoplasm</keyword>
<dbReference type="InterPro" id="IPR016848">
    <property type="entry name" value="RNase_P/MRP_Rpp29-subunit"/>
</dbReference>